<name>A0A3A9K9M9_9BACI</name>
<comment type="caution">
    <text evidence="2">The sequence shown here is derived from an EMBL/GenBank/DDBJ whole genome shotgun (WGS) entry which is preliminary data.</text>
</comment>
<dbReference type="Pfam" id="PF01425">
    <property type="entry name" value="Amidase"/>
    <property type="match status" value="1"/>
</dbReference>
<dbReference type="InterPro" id="IPR020556">
    <property type="entry name" value="Amidase_CS"/>
</dbReference>
<dbReference type="SUPFAM" id="SSF75304">
    <property type="entry name" value="Amidase signature (AS) enzymes"/>
    <property type="match status" value="1"/>
</dbReference>
<reference evidence="2 3" key="1">
    <citation type="submission" date="2017-10" db="EMBL/GenBank/DDBJ databases">
        <title>Bacillus sp. nov., a halophilic bacterium isolated from a Keqin Lake.</title>
        <authorList>
            <person name="Wang H."/>
        </authorList>
    </citation>
    <scope>NUCLEOTIDE SEQUENCE [LARGE SCALE GENOMIC DNA]</scope>
    <source>
        <strain evidence="2 3">KCTC 13187</strain>
    </source>
</reference>
<evidence type="ECO:0000313" key="3">
    <source>
        <dbReference type="Proteomes" id="UP000281498"/>
    </source>
</evidence>
<dbReference type="PROSITE" id="PS00571">
    <property type="entry name" value="AMIDASES"/>
    <property type="match status" value="1"/>
</dbReference>
<evidence type="ECO:0000313" key="2">
    <source>
        <dbReference type="EMBL" id="RKL68268.1"/>
    </source>
</evidence>
<evidence type="ECO:0000259" key="1">
    <source>
        <dbReference type="Pfam" id="PF01425"/>
    </source>
</evidence>
<dbReference type="PANTHER" id="PTHR46310">
    <property type="entry name" value="AMIDASE 1"/>
    <property type="match status" value="1"/>
</dbReference>
<accession>A0A3A9K9M9</accession>
<dbReference type="Proteomes" id="UP000281498">
    <property type="component" value="Unassembled WGS sequence"/>
</dbReference>
<dbReference type="PANTHER" id="PTHR46310:SF7">
    <property type="entry name" value="AMIDASE 1"/>
    <property type="match status" value="1"/>
</dbReference>
<dbReference type="InterPro" id="IPR036928">
    <property type="entry name" value="AS_sf"/>
</dbReference>
<dbReference type="InterPro" id="IPR023631">
    <property type="entry name" value="Amidase_dom"/>
</dbReference>
<organism evidence="2 3">
    <name type="scientific">Salipaludibacillus neizhouensis</name>
    <dbReference type="NCBI Taxonomy" id="885475"/>
    <lineage>
        <taxon>Bacteria</taxon>
        <taxon>Bacillati</taxon>
        <taxon>Bacillota</taxon>
        <taxon>Bacilli</taxon>
        <taxon>Bacillales</taxon>
        <taxon>Bacillaceae</taxon>
    </lineage>
</organism>
<dbReference type="RefSeq" id="WP_110938608.1">
    <property type="nucleotide sequence ID" value="NZ_KZ614147.1"/>
</dbReference>
<protein>
    <submittedName>
        <fullName evidence="2">Amidase</fullName>
    </submittedName>
</protein>
<proteinExistence type="predicted"/>
<dbReference type="OrthoDB" id="9811471at2"/>
<feature type="domain" description="Amidase" evidence="1">
    <location>
        <begin position="18"/>
        <end position="189"/>
    </location>
</feature>
<gene>
    <name evidence="2" type="ORF">CR203_07240</name>
</gene>
<dbReference type="NCBIfam" id="NF006169">
    <property type="entry name" value="PRK08310.1"/>
    <property type="match status" value="1"/>
</dbReference>
<dbReference type="EMBL" id="PDOE01000002">
    <property type="protein sequence ID" value="RKL68268.1"/>
    <property type="molecule type" value="Genomic_DNA"/>
</dbReference>
<dbReference type="Gene3D" id="3.90.1300.10">
    <property type="entry name" value="Amidase signature (AS) domain"/>
    <property type="match status" value="1"/>
</dbReference>
<keyword evidence="3" id="KW-1185">Reference proteome</keyword>
<dbReference type="AlphaFoldDB" id="A0A3A9K9M9"/>
<sequence length="398" mass="43253">MTDTYQAFVDKNKVIQPAKEGSLSGLSFAVKDVFHLEGMKNSAGNPDWLRTHDAAKETAPAIKRLLENGAKLEGTTITDEIMYSLQGENFHYGTPVNPRDPTRIPGGSSSGSAVAVAGNITDFSLGTDTGGSVRIPSAYCGIYGFRPTHGNVPIEHVIPLAPSFDTVGWMARDAKTLKDVGKVLLDNQQISGAFSRILFSKDTWELADGDTQKALSPSFSLLEELADEPSWVELAKEGLPFWANAFRIIQGKEIWDAHGDWVKAVKPEFGPGIKERFEMASHLTSMDANPQLKLQDQIRTKLFELLKDDALLILPTVPGEAPMLNLSGALVEARRKQTLQLSCIAGLAGLPQVTIPIESELGNAPVSLSVVAGPNQDIRLLEWMNEFVASEKFIKGRG</sequence>